<dbReference type="PANTHER" id="PTHR45586:SF1">
    <property type="entry name" value="LIPOPOLYSACCHARIDE ASSEMBLY PROTEIN B"/>
    <property type="match status" value="1"/>
</dbReference>
<dbReference type="Pfam" id="PF13424">
    <property type="entry name" value="TPR_12"/>
    <property type="match status" value="1"/>
</dbReference>
<dbReference type="InterPro" id="IPR013360">
    <property type="entry name" value="Pilus_4_PilW"/>
</dbReference>
<keyword evidence="2" id="KW-0802">TPR repeat</keyword>
<dbReference type="PANTHER" id="PTHR45586">
    <property type="entry name" value="TPR REPEAT-CONTAINING PROTEIN PA4667"/>
    <property type="match status" value="1"/>
</dbReference>
<dbReference type="PROSITE" id="PS50005">
    <property type="entry name" value="TPR"/>
    <property type="match status" value="3"/>
</dbReference>
<dbReference type="InterPro" id="IPR019734">
    <property type="entry name" value="TPR_rpt"/>
</dbReference>
<dbReference type="SMART" id="SM00028">
    <property type="entry name" value="TPR"/>
    <property type="match status" value="5"/>
</dbReference>
<keyword evidence="1" id="KW-0677">Repeat</keyword>
<dbReference type="SUPFAM" id="SSF81901">
    <property type="entry name" value="HCP-like"/>
    <property type="match status" value="1"/>
</dbReference>
<evidence type="ECO:0000256" key="1">
    <source>
        <dbReference type="ARBA" id="ARBA00022737"/>
    </source>
</evidence>
<dbReference type="AlphaFoldDB" id="A0A2H9T918"/>
<dbReference type="InterPro" id="IPR051012">
    <property type="entry name" value="CellSynth/LPSAsmb/PSIAsmb"/>
</dbReference>
<dbReference type="InterPro" id="IPR011990">
    <property type="entry name" value="TPR-like_helical_dom_sf"/>
</dbReference>
<dbReference type="Gene3D" id="1.25.40.10">
    <property type="entry name" value="Tetratricopeptide repeat domain"/>
    <property type="match status" value="1"/>
</dbReference>
<comment type="caution">
    <text evidence="3">The sequence shown here is derived from an EMBL/GenBank/DDBJ whole genome shotgun (WGS) entry which is preliminary data.</text>
</comment>
<dbReference type="NCBIfam" id="TIGR02521">
    <property type="entry name" value="type_IV_pilW"/>
    <property type="match status" value="1"/>
</dbReference>
<name>A0A2H9T918_9ZZZZ</name>
<evidence type="ECO:0000313" key="3">
    <source>
        <dbReference type="EMBL" id="PJE79722.1"/>
    </source>
</evidence>
<dbReference type="EMBL" id="NSIT01000051">
    <property type="protein sequence ID" value="PJE79722.1"/>
    <property type="molecule type" value="Genomic_DNA"/>
</dbReference>
<protein>
    <submittedName>
        <fullName evidence="3">Photosystem I assembly protein Ycf3</fullName>
    </submittedName>
</protein>
<reference evidence="3" key="1">
    <citation type="journal article" date="2017" name="Appl. Environ. Microbiol.">
        <title>Molecular characterization of an Endozoicomonas-like organism causing infection in king scallop Pecten maximus L.</title>
        <authorList>
            <person name="Cano I."/>
            <person name="van Aerle R."/>
            <person name="Ross S."/>
            <person name="Verner-Jeffreys D.W."/>
            <person name="Paley R.K."/>
            <person name="Rimmer G."/>
            <person name="Ryder D."/>
            <person name="Hooper P."/>
            <person name="Stone D."/>
            <person name="Feist S.W."/>
        </authorList>
    </citation>
    <scope>NUCLEOTIDE SEQUENCE</scope>
</reference>
<evidence type="ECO:0000256" key="2">
    <source>
        <dbReference type="ARBA" id="ARBA00022803"/>
    </source>
</evidence>
<gene>
    <name evidence="3" type="primary">ycf3</name>
    <name evidence="3" type="ORF">CI610_01294</name>
</gene>
<accession>A0A2H9T918</accession>
<dbReference type="Pfam" id="PF13181">
    <property type="entry name" value="TPR_8"/>
    <property type="match status" value="1"/>
</dbReference>
<proteinExistence type="predicted"/>
<organism evidence="3">
    <name type="scientific">invertebrate metagenome</name>
    <dbReference type="NCBI Taxonomy" id="1711999"/>
    <lineage>
        <taxon>unclassified sequences</taxon>
        <taxon>metagenomes</taxon>
        <taxon>organismal metagenomes</taxon>
    </lineage>
</organism>
<sequence>MKAGLNPFFVLLVILLAGCAGKNRGIQQGEQYQAVDNYLNLARGYIREGHSEKALKPVNRALEINSRSSESYGVLALAYQLQGEMNLASRAFKKALSYDSEASDIRNNYGAFLFQQGEYDKAYKQFSKAAADVRYDRRSRAFENLGIVALRLNDPLQAIAHLKKSLQLNPELPRAHLALATLFYEEDNYQDSLHYYHAFRRLSRQTPASLLLGVRLSRQTYNKDAEINYASQLERLYPYSQELQIYRNSMNHDK</sequence>
<dbReference type="PROSITE" id="PS51257">
    <property type="entry name" value="PROKAR_LIPOPROTEIN"/>
    <property type="match status" value="1"/>
</dbReference>